<protein>
    <submittedName>
        <fullName evidence="1">Uncharacterized protein</fullName>
    </submittedName>
</protein>
<comment type="caution">
    <text evidence="1">The sequence shown here is derived from an EMBL/GenBank/DDBJ whole genome shotgun (WGS) entry which is preliminary data.</text>
</comment>
<proteinExistence type="predicted"/>
<keyword evidence="2" id="KW-1185">Reference proteome</keyword>
<dbReference type="EMBL" id="JAMPKX010000015">
    <property type="protein sequence ID" value="MEP0949754.1"/>
    <property type="molecule type" value="Genomic_DNA"/>
</dbReference>
<evidence type="ECO:0000313" key="2">
    <source>
        <dbReference type="Proteomes" id="UP001482513"/>
    </source>
</evidence>
<organism evidence="1 2">
    <name type="scientific">Leptolyngbya subtilissima DQ-A4</name>
    <dbReference type="NCBI Taxonomy" id="2933933"/>
    <lineage>
        <taxon>Bacteria</taxon>
        <taxon>Bacillati</taxon>
        <taxon>Cyanobacteriota</taxon>
        <taxon>Cyanophyceae</taxon>
        <taxon>Leptolyngbyales</taxon>
        <taxon>Leptolyngbyaceae</taxon>
        <taxon>Leptolyngbya group</taxon>
        <taxon>Leptolyngbya</taxon>
    </lineage>
</organism>
<dbReference type="Proteomes" id="UP001482513">
    <property type="component" value="Unassembled WGS sequence"/>
</dbReference>
<accession>A0ABV0KAE5</accession>
<sequence length="118" mass="13103">MTDYPSIEHLWEIIFCAYLMISFHTKHFCQHAPIWLGARLFCLTLDLLNERLQKLFHALIVDIAADGIVVAPLSAGPSLPAIGTIGSDRLAVAAAQRPNLRIDKGYEVQPMSQQSALF</sequence>
<gene>
    <name evidence="1" type="ORF">NC992_22965</name>
</gene>
<evidence type="ECO:0000313" key="1">
    <source>
        <dbReference type="EMBL" id="MEP0949754.1"/>
    </source>
</evidence>
<dbReference type="RefSeq" id="WP_348251372.1">
    <property type="nucleotide sequence ID" value="NZ_JAMPKX010000015.1"/>
</dbReference>
<reference evidence="1 2" key="1">
    <citation type="submission" date="2022-04" db="EMBL/GenBank/DDBJ databases">
        <title>Positive selection, recombination, and allopatry shape intraspecific diversity of widespread and dominant cyanobacteria.</title>
        <authorList>
            <person name="Wei J."/>
            <person name="Shu W."/>
            <person name="Hu C."/>
        </authorList>
    </citation>
    <scope>NUCLEOTIDE SEQUENCE [LARGE SCALE GENOMIC DNA]</scope>
    <source>
        <strain evidence="1 2">DQ-A4</strain>
    </source>
</reference>
<name>A0ABV0KAE5_9CYAN</name>